<dbReference type="PROSITE" id="PS50297">
    <property type="entry name" value="ANK_REP_REGION"/>
    <property type="match status" value="2"/>
</dbReference>
<proteinExistence type="predicted"/>
<keyword evidence="2" id="KW-1133">Transmembrane helix</keyword>
<dbReference type="AlphaFoldDB" id="A0AAV5I1R4"/>
<dbReference type="SMART" id="SM00248">
    <property type="entry name" value="ANK"/>
    <property type="match status" value="5"/>
</dbReference>
<accession>A0AAV5I1R4</accession>
<dbReference type="EMBL" id="BPVZ01000005">
    <property type="protein sequence ID" value="GKU91877.1"/>
    <property type="molecule type" value="Genomic_DNA"/>
</dbReference>
<gene>
    <name evidence="4" type="ORF">SLEP1_g5691</name>
</gene>
<dbReference type="Proteomes" id="UP001054252">
    <property type="component" value="Unassembled WGS sequence"/>
</dbReference>
<evidence type="ECO:0000256" key="1">
    <source>
        <dbReference type="PROSITE-ProRule" id="PRU00023"/>
    </source>
</evidence>
<dbReference type="Pfam" id="PF12796">
    <property type="entry name" value="Ank_2"/>
    <property type="match status" value="3"/>
</dbReference>
<dbReference type="InterPro" id="IPR026961">
    <property type="entry name" value="PGG_dom"/>
</dbReference>
<dbReference type="InterPro" id="IPR036770">
    <property type="entry name" value="Ankyrin_rpt-contain_sf"/>
</dbReference>
<feature type="transmembrane region" description="Helical" evidence="2">
    <location>
        <begin position="362"/>
        <end position="381"/>
    </location>
</feature>
<feature type="domain" description="PGG" evidence="3">
    <location>
        <begin position="283"/>
        <end position="362"/>
    </location>
</feature>
<dbReference type="SUPFAM" id="SSF48403">
    <property type="entry name" value="Ankyrin repeat"/>
    <property type="match status" value="1"/>
</dbReference>
<comment type="caution">
    <text evidence="4">The sequence shown here is derived from an EMBL/GenBank/DDBJ whole genome shotgun (WGS) entry which is preliminary data.</text>
</comment>
<evidence type="ECO:0000313" key="5">
    <source>
        <dbReference type="Proteomes" id="UP001054252"/>
    </source>
</evidence>
<keyword evidence="1" id="KW-0040">ANK repeat</keyword>
<feature type="transmembrane region" description="Helical" evidence="2">
    <location>
        <begin position="422"/>
        <end position="441"/>
    </location>
</feature>
<protein>
    <recommendedName>
        <fullName evidence="3">PGG domain-containing protein</fullName>
    </recommendedName>
</protein>
<dbReference type="PANTHER" id="PTHR24128:SF24">
    <property type="entry name" value="ANKYRIN REPEAT PROTEIN"/>
    <property type="match status" value="1"/>
</dbReference>
<feature type="repeat" description="ANK" evidence="1">
    <location>
        <begin position="184"/>
        <end position="206"/>
    </location>
</feature>
<dbReference type="Gene3D" id="1.25.40.20">
    <property type="entry name" value="Ankyrin repeat-containing domain"/>
    <property type="match status" value="1"/>
</dbReference>
<keyword evidence="2" id="KW-0472">Membrane</keyword>
<dbReference type="PANTHER" id="PTHR24128">
    <property type="entry name" value="HOMEOBOX PROTEIN WARIAI"/>
    <property type="match status" value="1"/>
</dbReference>
<dbReference type="InterPro" id="IPR002110">
    <property type="entry name" value="Ankyrin_rpt"/>
</dbReference>
<reference evidence="4 5" key="1">
    <citation type="journal article" date="2021" name="Commun. Biol.">
        <title>The genome of Shorea leprosula (Dipterocarpaceae) highlights the ecological relevance of drought in aseasonal tropical rainforests.</title>
        <authorList>
            <person name="Ng K.K.S."/>
            <person name="Kobayashi M.J."/>
            <person name="Fawcett J.A."/>
            <person name="Hatakeyama M."/>
            <person name="Paape T."/>
            <person name="Ng C.H."/>
            <person name="Ang C.C."/>
            <person name="Tnah L.H."/>
            <person name="Lee C.T."/>
            <person name="Nishiyama T."/>
            <person name="Sese J."/>
            <person name="O'Brien M.J."/>
            <person name="Copetti D."/>
            <person name="Mohd Noor M.I."/>
            <person name="Ong R.C."/>
            <person name="Putra M."/>
            <person name="Sireger I.Z."/>
            <person name="Indrioko S."/>
            <person name="Kosugi Y."/>
            <person name="Izuno A."/>
            <person name="Isagi Y."/>
            <person name="Lee S.L."/>
            <person name="Shimizu K.K."/>
        </authorList>
    </citation>
    <scope>NUCLEOTIDE SEQUENCE [LARGE SCALE GENOMIC DNA]</scope>
    <source>
        <strain evidence="4">214</strain>
    </source>
</reference>
<organism evidence="4 5">
    <name type="scientific">Rubroshorea leprosula</name>
    <dbReference type="NCBI Taxonomy" id="152421"/>
    <lineage>
        <taxon>Eukaryota</taxon>
        <taxon>Viridiplantae</taxon>
        <taxon>Streptophyta</taxon>
        <taxon>Embryophyta</taxon>
        <taxon>Tracheophyta</taxon>
        <taxon>Spermatophyta</taxon>
        <taxon>Magnoliopsida</taxon>
        <taxon>eudicotyledons</taxon>
        <taxon>Gunneridae</taxon>
        <taxon>Pentapetalae</taxon>
        <taxon>rosids</taxon>
        <taxon>malvids</taxon>
        <taxon>Malvales</taxon>
        <taxon>Dipterocarpaceae</taxon>
        <taxon>Rubroshorea</taxon>
    </lineage>
</organism>
<evidence type="ECO:0000259" key="3">
    <source>
        <dbReference type="Pfam" id="PF13962"/>
    </source>
</evidence>
<feature type="transmembrane region" description="Helical" evidence="2">
    <location>
        <begin position="387"/>
        <end position="410"/>
    </location>
</feature>
<sequence>MDERMWEAARAGKVDALYALIQENPFVFESIDEVPFIDTPLHIAASEGHIDFVMEMMMLKPSFARKLNPSGFSPMHLALLNERDLVIHELLKVDKVLVRVKGKGGLTSLHLAAEKGNLNLLAEFLEACPECITDLTIQGQTALHIAAIYNNFESLQLLICWLRKTTHKDGYDWEKQVVNKKDRAGNTVLHIAASNNHSKMVKLLLKCKIIENGTNLNGRTALEMLEGQVDVRETARTLRWAGYLKSEAKNLARQTLAESLRSESSYFEKLQRYLARKNNNISSDMRSTMLVVAALILTASYHACLNPPGGLNQPGGLWPSNFIGPLELSTAYFKFFYAINTATFLTSTCIVFYLLPDENINLLTLPVLLFILCYLFSIAIISPSRCLLGSIPFILLVTIGFGFVLWPKIFELYCRRRPSWSWMLKFLFFLCLLYMIMSILFPI</sequence>
<keyword evidence="5" id="KW-1185">Reference proteome</keyword>
<dbReference type="Pfam" id="PF13962">
    <property type="entry name" value="PGG"/>
    <property type="match status" value="1"/>
</dbReference>
<feature type="transmembrane region" description="Helical" evidence="2">
    <location>
        <begin position="335"/>
        <end position="355"/>
    </location>
</feature>
<evidence type="ECO:0000256" key="2">
    <source>
        <dbReference type="SAM" id="Phobius"/>
    </source>
</evidence>
<feature type="transmembrane region" description="Helical" evidence="2">
    <location>
        <begin position="285"/>
        <end position="303"/>
    </location>
</feature>
<name>A0AAV5I1R4_9ROSI</name>
<dbReference type="PROSITE" id="PS50088">
    <property type="entry name" value="ANK_REPEAT"/>
    <property type="match status" value="2"/>
</dbReference>
<keyword evidence="2" id="KW-0812">Transmembrane</keyword>
<evidence type="ECO:0000313" key="4">
    <source>
        <dbReference type="EMBL" id="GKU91877.1"/>
    </source>
</evidence>
<feature type="repeat" description="ANK" evidence="1">
    <location>
        <begin position="138"/>
        <end position="159"/>
    </location>
</feature>